<dbReference type="InterPro" id="IPR040582">
    <property type="entry name" value="OB_MalK-like"/>
</dbReference>
<dbReference type="InterPro" id="IPR027417">
    <property type="entry name" value="P-loop_NTPase"/>
</dbReference>
<evidence type="ECO:0000313" key="8">
    <source>
        <dbReference type="Proteomes" id="UP000236919"/>
    </source>
</evidence>
<feature type="domain" description="ABC transporter" evidence="6">
    <location>
        <begin position="4"/>
        <end position="252"/>
    </location>
</feature>
<dbReference type="GO" id="GO:0005524">
    <property type="term" value="F:ATP binding"/>
    <property type="evidence" value="ECO:0007669"/>
    <property type="project" value="UniProtKB-KW"/>
</dbReference>
<comment type="similarity">
    <text evidence="2">Belongs to the ABC transporter superfamily.</text>
</comment>
<accession>A0A2S4M3G9</accession>
<comment type="caution">
    <text evidence="7">The sequence shown here is derived from an EMBL/GenBank/DDBJ whole genome shotgun (WGS) entry which is preliminary data.</text>
</comment>
<dbReference type="InterPro" id="IPR047641">
    <property type="entry name" value="ABC_transpr_MalK/UgpC-like"/>
</dbReference>
<dbReference type="InterPro" id="IPR012340">
    <property type="entry name" value="NA-bd_OB-fold"/>
</dbReference>
<dbReference type="InterPro" id="IPR015855">
    <property type="entry name" value="ABC_transpr_MalK-like"/>
</dbReference>
<dbReference type="GO" id="GO:0140359">
    <property type="term" value="F:ABC-type transporter activity"/>
    <property type="evidence" value="ECO:0007669"/>
    <property type="project" value="InterPro"/>
</dbReference>
<keyword evidence="5 7" id="KW-0067">ATP-binding</keyword>
<dbReference type="GO" id="GO:0055052">
    <property type="term" value="C:ATP-binding cassette (ABC) transporter complex, substrate-binding subunit-containing"/>
    <property type="evidence" value="ECO:0007669"/>
    <property type="project" value="TreeGrafter"/>
</dbReference>
<dbReference type="SUPFAM" id="SSF50331">
    <property type="entry name" value="MOP-like"/>
    <property type="match status" value="1"/>
</dbReference>
<evidence type="ECO:0000259" key="6">
    <source>
        <dbReference type="PROSITE" id="PS50893"/>
    </source>
</evidence>
<dbReference type="AlphaFoldDB" id="A0A2S4M3G9"/>
<keyword evidence="4" id="KW-0547">Nucleotide-binding</keyword>
<reference evidence="7 8" key="1">
    <citation type="submission" date="2018-01" db="EMBL/GenBank/DDBJ databases">
        <title>Genomic Encyclopedia of Type Strains, Phase III (KMG-III): the genomes of soil and plant-associated and newly described type strains.</title>
        <authorList>
            <person name="Whitman W."/>
        </authorList>
    </citation>
    <scope>NUCLEOTIDE SEQUENCE [LARGE SCALE GENOMIC DNA]</scope>
    <source>
        <strain evidence="7 8">1131</strain>
    </source>
</reference>
<dbReference type="InterPro" id="IPR003593">
    <property type="entry name" value="AAA+_ATPase"/>
</dbReference>
<dbReference type="Gene3D" id="2.40.50.140">
    <property type="entry name" value="Nucleic acid-binding proteins"/>
    <property type="match status" value="1"/>
</dbReference>
<name>A0A2S4M3G9_9HYPH</name>
<dbReference type="Gene3D" id="2.40.50.100">
    <property type="match status" value="1"/>
</dbReference>
<dbReference type="PANTHER" id="PTHR43875:SF1">
    <property type="entry name" value="OSMOPROTECTIVE COMPOUNDS UPTAKE ATP-BINDING PROTEIN GGTA"/>
    <property type="match status" value="1"/>
</dbReference>
<evidence type="ECO:0000256" key="1">
    <source>
        <dbReference type="ARBA" id="ARBA00004417"/>
    </source>
</evidence>
<dbReference type="RefSeq" id="WP_103719729.1">
    <property type="nucleotide sequence ID" value="NZ_PQFZ01000012.1"/>
</dbReference>
<evidence type="ECO:0000256" key="5">
    <source>
        <dbReference type="ARBA" id="ARBA00022840"/>
    </source>
</evidence>
<protein>
    <submittedName>
        <fullName evidence="7">Carbohydrate ABC transporter ATP-binding protein (CUT1 family)</fullName>
    </submittedName>
</protein>
<dbReference type="CDD" id="cd03301">
    <property type="entry name" value="ABC_MalK_N"/>
    <property type="match status" value="1"/>
</dbReference>
<dbReference type="SMART" id="SM00382">
    <property type="entry name" value="AAA"/>
    <property type="match status" value="1"/>
</dbReference>
<gene>
    <name evidence="7" type="ORF">CYD53_11279</name>
</gene>
<dbReference type="Gene3D" id="3.40.50.300">
    <property type="entry name" value="P-loop containing nucleotide triphosphate hydrolases"/>
    <property type="match status" value="1"/>
</dbReference>
<organism evidence="7 8">
    <name type="scientific">Bosea psychrotolerans</name>
    <dbReference type="NCBI Taxonomy" id="1871628"/>
    <lineage>
        <taxon>Bacteria</taxon>
        <taxon>Pseudomonadati</taxon>
        <taxon>Pseudomonadota</taxon>
        <taxon>Alphaproteobacteria</taxon>
        <taxon>Hyphomicrobiales</taxon>
        <taxon>Boseaceae</taxon>
        <taxon>Bosea</taxon>
    </lineage>
</organism>
<dbReference type="OrthoDB" id="7838608at2"/>
<dbReference type="EMBL" id="PQFZ01000012">
    <property type="protein sequence ID" value="POR49256.1"/>
    <property type="molecule type" value="Genomic_DNA"/>
</dbReference>
<dbReference type="SUPFAM" id="SSF52540">
    <property type="entry name" value="P-loop containing nucleoside triphosphate hydrolases"/>
    <property type="match status" value="1"/>
</dbReference>
<dbReference type="PROSITE" id="PS50893">
    <property type="entry name" value="ABC_TRANSPORTER_2"/>
    <property type="match status" value="1"/>
</dbReference>
<proteinExistence type="inferred from homology"/>
<comment type="subcellular location">
    <subcellularLocation>
        <location evidence="1">Cell inner membrane</location>
        <topology evidence="1">Peripheral membrane protein</topology>
    </subcellularLocation>
</comment>
<dbReference type="GO" id="GO:0008643">
    <property type="term" value="P:carbohydrate transport"/>
    <property type="evidence" value="ECO:0007669"/>
    <property type="project" value="InterPro"/>
</dbReference>
<evidence type="ECO:0000256" key="4">
    <source>
        <dbReference type="ARBA" id="ARBA00022741"/>
    </source>
</evidence>
<sequence length="395" mass="42716">MASITLNHVAKHFGNKVAISDIDMKVEDGEFLVLLGPSGCGKSTLLRMLAGLETATSGEIHVGGRRVDQLPPSARDMAFVFQSYALYPHMTVRRNIAFPLIMRQFKWWFHIPLLGGLAKRRIERSPAVSELVEKTARTLSLTEMLDRYPRTLSGGQRQRVALGRAMVRQPEVFLMDEPLSNLDAKLRSAMRAEITRLHQRVGGTFVYVTHDQVEAMTMGTRIALMRDGVIQQFGTPREIYTSPANTYVARFIGTPPMNLIEGRIEGGMIMLGEVSLPLPHALAAAARGAGRDPVLLGIRPNALTLAAPGGQGQLTGTVSLVEHVGAESVVAVKLSHAATAHDEEGAVPGEIMITTQGYSELKAGDPVSVVPDLSEAVLFSRSTGERLRAGLALAA</sequence>
<dbReference type="PROSITE" id="PS00211">
    <property type="entry name" value="ABC_TRANSPORTER_1"/>
    <property type="match status" value="1"/>
</dbReference>
<evidence type="ECO:0000256" key="2">
    <source>
        <dbReference type="ARBA" id="ARBA00005417"/>
    </source>
</evidence>
<dbReference type="PANTHER" id="PTHR43875">
    <property type="entry name" value="MALTODEXTRIN IMPORT ATP-BINDING PROTEIN MSMX"/>
    <property type="match status" value="1"/>
</dbReference>
<keyword evidence="3" id="KW-0813">Transport</keyword>
<dbReference type="GO" id="GO:0016887">
    <property type="term" value="F:ATP hydrolysis activity"/>
    <property type="evidence" value="ECO:0007669"/>
    <property type="project" value="InterPro"/>
</dbReference>
<dbReference type="InterPro" id="IPR003439">
    <property type="entry name" value="ABC_transporter-like_ATP-bd"/>
</dbReference>
<keyword evidence="8" id="KW-1185">Reference proteome</keyword>
<dbReference type="Proteomes" id="UP000236919">
    <property type="component" value="Unassembled WGS sequence"/>
</dbReference>
<dbReference type="InterPro" id="IPR008995">
    <property type="entry name" value="Mo/tungstate-bd_C_term_dom"/>
</dbReference>
<dbReference type="Pfam" id="PF17912">
    <property type="entry name" value="OB_MalK"/>
    <property type="match status" value="1"/>
</dbReference>
<dbReference type="InterPro" id="IPR017871">
    <property type="entry name" value="ABC_transporter-like_CS"/>
</dbReference>
<dbReference type="Pfam" id="PF00005">
    <property type="entry name" value="ABC_tran"/>
    <property type="match status" value="1"/>
</dbReference>
<dbReference type="FunFam" id="3.40.50.300:FF:000042">
    <property type="entry name" value="Maltose/maltodextrin ABC transporter, ATP-binding protein"/>
    <property type="match status" value="1"/>
</dbReference>
<evidence type="ECO:0000313" key="7">
    <source>
        <dbReference type="EMBL" id="POR49256.1"/>
    </source>
</evidence>
<evidence type="ECO:0000256" key="3">
    <source>
        <dbReference type="ARBA" id="ARBA00022448"/>
    </source>
</evidence>